<dbReference type="RefSeq" id="WP_348759194.1">
    <property type="nucleotide sequence ID" value="NZ_OZ026884.1"/>
</dbReference>
<feature type="signal peptide" evidence="1">
    <location>
        <begin position="1"/>
        <end position="22"/>
    </location>
</feature>
<dbReference type="Proteomes" id="UP001497493">
    <property type="component" value="Chromosome"/>
</dbReference>
<dbReference type="SUPFAM" id="SSF55486">
    <property type="entry name" value="Metalloproteases ('zincins'), catalytic domain"/>
    <property type="match status" value="1"/>
</dbReference>
<dbReference type="InterPro" id="IPR024079">
    <property type="entry name" value="MetalloPept_cat_dom_sf"/>
</dbReference>
<keyword evidence="3" id="KW-1185">Reference proteome</keyword>
<dbReference type="EMBL" id="OZ026884">
    <property type="protein sequence ID" value="CAL1239651.1"/>
    <property type="molecule type" value="Genomic_DNA"/>
</dbReference>
<dbReference type="Gene3D" id="3.40.390.10">
    <property type="entry name" value="Collagenase (Catalytic Domain)"/>
    <property type="match status" value="1"/>
</dbReference>
<organism evidence="2 3">
    <name type="scientific">Candidatus Methylocalor cossyra</name>
    <dbReference type="NCBI Taxonomy" id="3108543"/>
    <lineage>
        <taxon>Bacteria</taxon>
        <taxon>Pseudomonadati</taxon>
        <taxon>Pseudomonadota</taxon>
        <taxon>Gammaproteobacteria</taxon>
        <taxon>Methylococcales</taxon>
        <taxon>Methylococcaceae</taxon>
        <taxon>Candidatus Methylocalor</taxon>
    </lineage>
</organism>
<evidence type="ECO:0000313" key="2">
    <source>
        <dbReference type="EMBL" id="CAL1239651.1"/>
    </source>
</evidence>
<dbReference type="Pfam" id="PF13583">
    <property type="entry name" value="Reprolysin_4"/>
    <property type="match status" value="1"/>
</dbReference>
<feature type="chain" id="PRO_5045941003" evidence="1">
    <location>
        <begin position="23"/>
        <end position="502"/>
    </location>
</feature>
<reference evidence="2 3" key="1">
    <citation type="submission" date="2024-04" db="EMBL/GenBank/DDBJ databases">
        <authorList>
            <person name="Cremers G."/>
        </authorList>
    </citation>
    <scope>NUCLEOTIDE SEQUENCE [LARGE SCALE GENOMIC DNA]</scope>
    <source>
        <strain evidence="2">MeCH1-AG</strain>
    </source>
</reference>
<proteinExistence type="predicted"/>
<keyword evidence="1" id="KW-0732">Signal</keyword>
<protein>
    <submittedName>
        <fullName evidence="2">Metallo-peptidase family M12B Reprolysin-like</fullName>
    </submittedName>
</protein>
<sequence>MPHRTLLTAALLAAWTLHPARAATPPLYSAGKPLKQLLGELAAPSGVRFHVAPTVAQDRVRTRAEGTAWPEVIQSLLRGYNYTATWSAGRLLEVRVTGRNGDGTAPPADLDPAGELVSYRAPVPVPARYRSYRPGSVYPIQVPTRRLRTMKIGERIAVSLPDGRYWLLHDHAWRHDNGDLTWVGYLEGPQGRFRTVLTLGDGAVEGQIRTPGGLYKVESGAAGLWLIDINAAGLKRTPLEGDQGAAAARAVDHGDRSRPVSATTTPDGKAVIDVLLLYTPAMAKPGVRTRLNQLLALANQALVDSQVKAVFRLAGARPIGYRNGGDNSQVLDDLSHFTGGLGKVPQLRAQTGADVVVLVRRFWPASQGGNCGIAWVNGSGATELRADLAFAVIGYGAAGGYYCSDYTLAHELGHVLGATHDRQHANVAGKFPYSYGYGIENRFGDIMSYFDPEVGVYSNPAIALCAGSPCGIPPGQPQAADVAATFNQTAPTVSAFVGAVPR</sequence>
<evidence type="ECO:0000256" key="1">
    <source>
        <dbReference type="SAM" id="SignalP"/>
    </source>
</evidence>
<gene>
    <name evidence="2" type="ORF">MECH1_V1_0875</name>
</gene>
<evidence type="ECO:0000313" key="3">
    <source>
        <dbReference type="Proteomes" id="UP001497493"/>
    </source>
</evidence>
<accession>A0ABM9NGC3</accession>
<name>A0ABM9NGC3_9GAMM</name>